<proteinExistence type="predicted"/>
<keyword evidence="1" id="KW-0732">Signal</keyword>
<evidence type="ECO:0000256" key="1">
    <source>
        <dbReference type="SAM" id="SignalP"/>
    </source>
</evidence>
<dbReference type="KEGG" id="dpr:Despr_0101"/>
<dbReference type="EMBL" id="CP002364">
    <property type="protein sequence ID" value="ADW16295.1"/>
    <property type="molecule type" value="Genomic_DNA"/>
</dbReference>
<evidence type="ECO:0000313" key="2">
    <source>
        <dbReference type="EMBL" id="ADW16295.1"/>
    </source>
</evidence>
<evidence type="ECO:0008006" key="4">
    <source>
        <dbReference type="Google" id="ProtNLM"/>
    </source>
</evidence>
<feature type="signal peptide" evidence="1">
    <location>
        <begin position="1"/>
        <end position="23"/>
    </location>
</feature>
<reference evidence="2 3" key="1">
    <citation type="journal article" date="2011" name="Stand. Genomic Sci.">
        <title>Complete genome sequence of Desulfobulbus propionicus type strain (1pr3).</title>
        <authorList>
            <person name="Pagani I."/>
            <person name="Lapidus A."/>
            <person name="Nolan M."/>
            <person name="Lucas S."/>
            <person name="Hammon N."/>
            <person name="Deshpande S."/>
            <person name="Cheng J.F."/>
            <person name="Chertkov O."/>
            <person name="Davenport K."/>
            <person name="Tapia R."/>
            <person name="Han C."/>
            <person name="Goodwin L."/>
            <person name="Pitluck S."/>
            <person name="Liolios K."/>
            <person name="Mavromatis K."/>
            <person name="Ivanova N."/>
            <person name="Mikhailova N."/>
            <person name="Pati A."/>
            <person name="Chen A."/>
            <person name="Palaniappan K."/>
            <person name="Land M."/>
            <person name="Hauser L."/>
            <person name="Chang Y.J."/>
            <person name="Jeffries C.D."/>
            <person name="Detter J.C."/>
            <person name="Brambilla E."/>
            <person name="Kannan K.P."/>
            <person name="Djao O.D."/>
            <person name="Rohde M."/>
            <person name="Pukall R."/>
            <person name="Spring S."/>
            <person name="Goker M."/>
            <person name="Sikorski J."/>
            <person name="Woyke T."/>
            <person name="Bristow J."/>
            <person name="Eisen J.A."/>
            <person name="Markowitz V."/>
            <person name="Hugenholtz P."/>
            <person name="Kyrpides N.C."/>
            <person name="Klenk H.P."/>
        </authorList>
    </citation>
    <scope>NUCLEOTIDE SEQUENCE [LARGE SCALE GENOMIC DNA]</scope>
    <source>
        <strain evidence="3">ATCC 33891 / DSM 2032 / 1pr3</strain>
    </source>
</reference>
<organism evidence="2 3">
    <name type="scientific">Desulfobulbus propionicus (strain ATCC 33891 / DSM 2032 / VKM B-1956 / 1pr3)</name>
    <dbReference type="NCBI Taxonomy" id="577650"/>
    <lineage>
        <taxon>Bacteria</taxon>
        <taxon>Pseudomonadati</taxon>
        <taxon>Thermodesulfobacteriota</taxon>
        <taxon>Desulfobulbia</taxon>
        <taxon>Desulfobulbales</taxon>
        <taxon>Desulfobulbaceae</taxon>
        <taxon>Desulfobulbus</taxon>
    </lineage>
</organism>
<dbReference type="Proteomes" id="UP000006365">
    <property type="component" value="Chromosome"/>
</dbReference>
<dbReference type="AlphaFoldDB" id="A0A7U3YJ09"/>
<sequence length="161" mass="15798">MKKRFVAISLTLGSLALAGGAQAETLVVTQKVTVGSNTTVTQGDQNTAAIQAMNAVNTLGTLNGTSQKVEMGTYTLGLSQTGATTTTSSQAANTVKADTISAAFSQEVNSTAAASAIALTQSAQGVANVQALNLAGATTVVGSSGAFAQKVTPTGAAGDIT</sequence>
<protein>
    <recommendedName>
        <fullName evidence="4">Adhesin</fullName>
    </recommendedName>
</protein>
<keyword evidence="3" id="KW-1185">Reference proteome</keyword>
<dbReference type="RefSeq" id="WP_015722843.1">
    <property type="nucleotide sequence ID" value="NC_014972.1"/>
</dbReference>
<name>A0A7U3YJ09_DESPD</name>
<evidence type="ECO:0000313" key="3">
    <source>
        <dbReference type="Proteomes" id="UP000006365"/>
    </source>
</evidence>
<accession>A0A7U3YJ09</accession>
<feature type="chain" id="PRO_5031181283" description="Adhesin" evidence="1">
    <location>
        <begin position="24"/>
        <end position="161"/>
    </location>
</feature>
<gene>
    <name evidence="2" type="ordered locus">Despr_0101</name>
</gene>